<keyword evidence="7" id="KW-0472">Membrane</keyword>
<dbReference type="InterPro" id="IPR024079">
    <property type="entry name" value="MetalloPept_cat_dom_sf"/>
</dbReference>
<dbReference type="Proteomes" id="UP001217582">
    <property type="component" value="Chromosome 3"/>
</dbReference>
<dbReference type="GO" id="GO:0016485">
    <property type="term" value="P:protein processing"/>
    <property type="evidence" value="ECO:0007669"/>
    <property type="project" value="TreeGrafter"/>
</dbReference>
<evidence type="ECO:0000259" key="9">
    <source>
        <dbReference type="Pfam" id="PF05649"/>
    </source>
</evidence>
<name>A0AAJ5YZZ8_9BASI</name>
<evidence type="ECO:0000313" key="10">
    <source>
        <dbReference type="EMBL" id="WFD15553.1"/>
    </source>
</evidence>
<dbReference type="InterPro" id="IPR042089">
    <property type="entry name" value="Peptidase_M13_dom_2"/>
</dbReference>
<keyword evidence="5" id="KW-0862">Zinc</keyword>
<organism evidence="10 11">
    <name type="scientific">Malassezia arunalokei</name>
    <dbReference type="NCBI Taxonomy" id="1514897"/>
    <lineage>
        <taxon>Eukaryota</taxon>
        <taxon>Fungi</taxon>
        <taxon>Dikarya</taxon>
        <taxon>Basidiomycota</taxon>
        <taxon>Ustilaginomycotina</taxon>
        <taxon>Malasseziomycetes</taxon>
        <taxon>Malasseziales</taxon>
        <taxon>Malasseziaceae</taxon>
        <taxon>Malassezia</taxon>
    </lineage>
</organism>
<keyword evidence="3" id="KW-0479">Metal-binding</keyword>
<dbReference type="EC" id="3.4.24.71" evidence="10"/>
<keyword evidence="2" id="KW-0645">Protease</keyword>
<evidence type="ECO:0000256" key="7">
    <source>
        <dbReference type="SAM" id="Phobius"/>
    </source>
</evidence>
<dbReference type="Gene3D" id="1.10.1380.10">
    <property type="entry name" value="Neutral endopeptidase , domain2"/>
    <property type="match status" value="1"/>
</dbReference>
<dbReference type="SUPFAM" id="SSF55486">
    <property type="entry name" value="Metalloproteases ('zincins'), catalytic domain"/>
    <property type="match status" value="1"/>
</dbReference>
<protein>
    <submittedName>
        <fullName evidence="10">Endothelin-converting enzyme 1</fullName>
        <ecNumber evidence="10">3.4.24.71</ecNumber>
    </submittedName>
</protein>
<dbReference type="InterPro" id="IPR008753">
    <property type="entry name" value="Peptidase_M13_N"/>
</dbReference>
<feature type="domain" description="Peptidase M13 N-terminal" evidence="9">
    <location>
        <begin position="82"/>
        <end position="440"/>
    </location>
</feature>
<sequence length="662" mass="72578">MSAARTDREATERQPLLRAARAPPRRVPELALVVVLLVLLVGALVHTIQRDDERMMHRVCTTRPCLVASFELMRFLNESADPCDDFDEFATGGWRASHPASPGAPAHGVREQVEAQNERLVEDLLWTLRDEDVSPADRQSLHKLRTFHEACTDTRAQNEAGAAPLLELLHELSLELRAPNATTAAVAWLHARGFPVLFDAIIDGDPGRAPHAATPRIVPSGLGLRAPAAYDDAATRTWYEALVREGLAPVHGDARDVVAFEHELAQLFPPAAADPAATHHPLLTADLQVLAPFVDWPSYLHAHSPRVQPHRVLVTSPAYLRQLAALLHRTPTRTLHAYLRWAVIRDAGAYLGPDVPLGRPARALQPAPSCRAALQAALGHMVGRVFAEHTQPDVRGVLRMIDAIRTAYTQRLPDLPWLDAAARAEARAKLHGLQAHIGAPAQPNAMDAEAIDAWYADLPIGGAHWANVLAARMHAHRQAWSLLGGERPRGSLGARHTTDAHAAYSALDNAIVCPAGLLQLPFYERDAPMYLQYGALGTLLAHEMTHAIDTPGRFFDADGRRREAPRPATRHASTAARLDGLARSYEAWRALLAAGDSATYARNMRLPGLLTYTHEQLFFLAYGALWAHQAPPQRVHDALTHFAPWAAAFHCPRRRSSARSVT</sequence>
<keyword evidence="7" id="KW-1133">Transmembrane helix</keyword>
<gene>
    <name evidence="10" type="ORF">MARU1_001573</name>
</gene>
<dbReference type="GO" id="GO:0046872">
    <property type="term" value="F:metal ion binding"/>
    <property type="evidence" value="ECO:0007669"/>
    <property type="project" value="UniProtKB-KW"/>
</dbReference>
<evidence type="ECO:0000256" key="3">
    <source>
        <dbReference type="ARBA" id="ARBA00022723"/>
    </source>
</evidence>
<dbReference type="GO" id="GO:0005886">
    <property type="term" value="C:plasma membrane"/>
    <property type="evidence" value="ECO:0007669"/>
    <property type="project" value="TreeGrafter"/>
</dbReference>
<comment type="cofactor">
    <cofactor evidence="1">
        <name>Zn(2+)</name>
        <dbReference type="ChEBI" id="CHEBI:29105"/>
    </cofactor>
</comment>
<evidence type="ECO:0000256" key="1">
    <source>
        <dbReference type="ARBA" id="ARBA00001947"/>
    </source>
</evidence>
<dbReference type="Gene3D" id="3.40.390.10">
    <property type="entry name" value="Collagenase (Catalytic Domain)"/>
    <property type="match status" value="1"/>
</dbReference>
<dbReference type="PANTHER" id="PTHR11733">
    <property type="entry name" value="ZINC METALLOPROTEASE FAMILY M13 NEPRILYSIN-RELATED"/>
    <property type="match status" value="1"/>
</dbReference>
<dbReference type="CDD" id="cd08662">
    <property type="entry name" value="M13"/>
    <property type="match status" value="1"/>
</dbReference>
<keyword evidence="4 10" id="KW-0378">Hydrolase</keyword>
<feature type="domain" description="Peptidase M13 C-terminal" evidence="8">
    <location>
        <begin position="502"/>
        <end position="563"/>
    </location>
</feature>
<dbReference type="InterPro" id="IPR018497">
    <property type="entry name" value="Peptidase_M13_C"/>
</dbReference>
<evidence type="ECO:0000256" key="6">
    <source>
        <dbReference type="ARBA" id="ARBA00023049"/>
    </source>
</evidence>
<dbReference type="EMBL" id="CP119918">
    <property type="protein sequence ID" value="WFD15553.1"/>
    <property type="molecule type" value="Genomic_DNA"/>
</dbReference>
<dbReference type="PRINTS" id="PR00786">
    <property type="entry name" value="NEPRILYSIN"/>
</dbReference>
<dbReference type="InterPro" id="IPR000718">
    <property type="entry name" value="Peptidase_M13"/>
</dbReference>
<dbReference type="Pfam" id="PF01431">
    <property type="entry name" value="Peptidase_M13"/>
    <property type="match status" value="1"/>
</dbReference>
<dbReference type="GO" id="GO:0004222">
    <property type="term" value="F:metalloendopeptidase activity"/>
    <property type="evidence" value="ECO:0007669"/>
    <property type="project" value="UniProtKB-EC"/>
</dbReference>
<keyword evidence="11" id="KW-1185">Reference proteome</keyword>
<dbReference type="AlphaFoldDB" id="A0AAJ5YZZ8"/>
<dbReference type="PANTHER" id="PTHR11733:SF241">
    <property type="entry name" value="GH26575P-RELATED"/>
    <property type="match status" value="1"/>
</dbReference>
<evidence type="ECO:0000256" key="5">
    <source>
        <dbReference type="ARBA" id="ARBA00022833"/>
    </source>
</evidence>
<evidence type="ECO:0000256" key="4">
    <source>
        <dbReference type="ARBA" id="ARBA00022801"/>
    </source>
</evidence>
<keyword evidence="7" id="KW-0812">Transmembrane</keyword>
<evidence type="ECO:0000256" key="2">
    <source>
        <dbReference type="ARBA" id="ARBA00022670"/>
    </source>
</evidence>
<keyword evidence="6" id="KW-0482">Metalloprotease</keyword>
<dbReference type="PROSITE" id="PS51885">
    <property type="entry name" value="NEPRILYSIN"/>
    <property type="match status" value="1"/>
</dbReference>
<reference evidence="10 11" key="1">
    <citation type="submission" date="2023-03" db="EMBL/GenBank/DDBJ databases">
        <title>Mating type loci evolution in Malassezia.</title>
        <authorList>
            <person name="Coelho M.A."/>
        </authorList>
    </citation>
    <scope>NUCLEOTIDE SEQUENCE [LARGE SCALE GENOMIC DNA]</scope>
    <source>
        <strain evidence="10 11">CBS 13387</strain>
    </source>
</reference>
<proteinExistence type="predicted"/>
<evidence type="ECO:0000313" key="11">
    <source>
        <dbReference type="Proteomes" id="UP001217582"/>
    </source>
</evidence>
<evidence type="ECO:0000259" key="8">
    <source>
        <dbReference type="Pfam" id="PF01431"/>
    </source>
</evidence>
<dbReference type="Pfam" id="PF05649">
    <property type="entry name" value="Peptidase_M13_N"/>
    <property type="match status" value="1"/>
</dbReference>
<accession>A0AAJ5YZZ8</accession>
<feature type="transmembrane region" description="Helical" evidence="7">
    <location>
        <begin position="30"/>
        <end position="48"/>
    </location>
</feature>